<dbReference type="GO" id="GO:0008270">
    <property type="term" value="F:zinc ion binding"/>
    <property type="evidence" value="ECO:0007669"/>
    <property type="project" value="UniProtKB-UniRule"/>
</dbReference>
<gene>
    <name evidence="7" type="primary">nfo</name>
    <name evidence="9" type="ORF">U14_00307</name>
</gene>
<keyword evidence="10" id="KW-1185">Reference proteome</keyword>
<keyword evidence="7" id="KW-0540">Nuclease</keyword>
<comment type="cofactor">
    <cofactor evidence="7">
        <name>Zn(2+)</name>
        <dbReference type="ChEBI" id="CHEBI:29105"/>
    </cofactor>
    <text evidence="7">Binds 3 Zn(2+) ions.</text>
</comment>
<keyword evidence="4 7" id="KW-0378">Hydrolase</keyword>
<dbReference type="EMBL" id="DF820455">
    <property type="protein sequence ID" value="GAK49089.1"/>
    <property type="molecule type" value="Genomic_DNA"/>
</dbReference>
<comment type="function">
    <text evidence="7">Endonuclease IV plays a role in DNA repair. It cleaves phosphodiester bonds at apurinic or apyrimidinic (AP) sites, generating a 3'-hydroxyl group and a 5'-terminal sugar phosphate.</text>
</comment>
<evidence type="ECO:0000259" key="8">
    <source>
        <dbReference type="Pfam" id="PF01261"/>
    </source>
</evidence>
<keyword evidence="6 7" id="KW-0234">DNA repair</keyword>
<keyword evidence="2 7" id="KW-0479">Metal-binding</keyword>
<evidence type="ECO:0000256" key="7">
    <source>
        <dbReference type="HAMAP-Rule" id="MF_00152"/>
    </source>
</evidence>
<dbReference type="InterPro" id="IPR036237">
    <property type="entry name" value="Xyl_isomerase-like_sf"/>
</dbReference>
<proteinExistence type="inferred from homology"/>
<dbReference type="SMART" id="SM00518">
    <property type="entry name" value="AP2Ec"/>
    <property type="match status" value="1"/>
</dbReference>
<dbReference type="GO" id="GO:0008081">
    <property type="term" value="F:phosphoric diester hydrolase activity"/>
    <property type="evidence" value="ECO:0007669"/>
    <property type="project" value="TreeGrafter"/>
</dbReference>
<dbReference type="NCBIfam" id="TIGR00587">
    <property type="entry name" value="nfo"/>
    <property type="match status" value="1"/>
</dbReference>
<evidence type="ECO:0000256" key="1">
    <source>
        <dbReference type="ARBA" id="ARBA00005340"/>
    </source>
</evidence>
<dbReference type="AlphaFoldDB" id="A0A0S6VV10"/>
<dbReference type="PROSITE" id="PS51432">
    <property type="entry name" value="AP_NUCLEASE_F2_4"/>
    <property type="match status" value="1"/>
</dbReference>
<feature type="binding site" evidence="7">
    <location>
        <position position="215"/>
    </location>
    <ligand>
        <name>Zn(2+)</name>
        <dbReference type="ChEBI" id="CHEBI:29105"/>
        <label>2</label>
    </ligand>
</feature>
<dbReference type="InterPro" id="IPR013022">
    <property type="entry name" value="Xyl_isomerase-like_TIM-brl"/>
</dbReference>
<feature type="binding site" evidence="7">
    <location>
        <position position="228"/>
    </location>
    <ligand>
        <name>Zn(2+)</name>
        <dbReference type="ChEBI" id="CHEBI:29105"/>
        <label>3</label>
    </ligand>
</feature>
<evidence type="ECO:0000256" key="4">
    <source>
        <dbReference type="ARBA" id="ARBA00022801"/>
    </source>
</evidence>
<dbReference type="HAMAP" id="MF_00152">
    <property type="entry name" value="Nfo"/>
    <property type="match status" value="1"/>
</dbReference>
<evidence type="ECO:0000256" key="3">
    <source>
        <dbReference type="ARBA" id="ARBA00022763"/>
    </source>
</evidence>
<dbReference type="Gene3D" id="3.20.20.150">
    <property type="entry name" value="Divalent-metal-dependent TIM barrel enzymes"/>
    <property type="match status" value="1"/>
</dbReference>
<feature type="binding site" evidence="7">
    <location>
        <position position="181"/>
    </location>
    <ligand>
        <name>Zn(2+)</name>
        <dbReference type="ChEBI" id="CHEBI:29105"/>
        <label>3</label>
    </ligand>
</feature>
<keyword evidence="7 9" id="KW-0255">Endonuclease</keyword>
<dbReference type="Proteomes" id="UP000030700">
    <property type="component" value="Unassembled WGS sequence"/>
</dbReference>
<evidence type="ECO:0000313" key="9">
    <source>
        <dbReference type="EMBL" id="GAK49089.1"/>
    </source>
</evidence>
<name>A0A0S6VV10_9BACT</name>
<protein>
    <recommendedName>
        <fullName evidence="7">Probable endonuclease 4</fullName>
        <ecNumber evidence="7">3.1.21.2</ecNumber>
    </recommendedName>
    <alternativeName>
        <fullName evidence="7">Endodeoxyribonuclease IV</fullName>
    </alternativeName>
    <alternativeName>
        <fullName evidence="7">Endonuclease IV</fullName>
    </alternativeName>
</protein>
<dbReference type="InterPro" id="IPR018246">
    <property type="entry name" value="AP_endonuc_F2_Zn_BS"/>
</dbReference>
<evidence type="ECO:0000256" key="2">
    <source>
        <dbReference type="ARBA" id="ARBA00022723"/>
    </source>
</evidence>
<feature type="binding site" evidence="7">
    <location>
        <position position="178"/>
    </location>
    <ligand>
        <name>Zn(2+)</name>
        <dbReference type="ChEBI" id="CHEBI:29105"/>
        <label>2</label>
    </ligand>
</feature>
<dbReference type="GO" id="GO:0003677">
    <property type="term" value="F:DNA binding"/>
    <property type="evidence" value="ECO:0007669"/>
    <property type="project" value="InterPro"/>
</dbReference>
<dbReference type="SUPFAM" id="SSF51658">
    <property type="entry name" value="Xylose isomerase-like"/>
    <property type="match status" value="1"/>
</dbReference>
<feature type="binding site" evidence="7">
    <location>
        <position position="67"/>
    </location>
    <ligand>
        <name>Zn(2+)</name>
        <dbReference type="ChEBI" id="CHEBI:29105"/>
        <label>1</label>
    </ligand>
</feature>
<feature type="binding site" evidence="7">
    <location>
        <position position="260"/>
    </location>
    <ligand>
        <name>Zn(2+)</name>
        <dbReference type="ChEBI" id="CHEBI:29105"/>
        <label>2</label>
    </ligand>
</feature>
<comment type="catalytic activity">
    <reaction evidence="7">
        <text>Endonucleolytic cleavage to 5'-phosphooligonucleotide end-products.</text>
        <dbReference type="EC" id="3.1.21.2"/>
    </reaction>
</comment>
<evidence type="ECO:0000256" key="5">
    <source>
        <dbReference type="ARBA" id="ARBA00022833"/>
    </source>
</evidence>
<dbReference type="GO" id="GO:0008833">
    <property type="term" value="F:deoxyribonuclease IV (phage-T4-induced) activity"/>
    <property type="evidence" value="ECO:0007669"/>
    <property type="project" value="UniProtKB-UniRule"/>
</dbReference>
<dbReference type="GO" id="GO:0006284">
    <property type="term" value="P:base-excision repair"/>
    <property type="evidence" value="ECO:0007669"/>
    <property type="project" value="TreeGrafter"/>
</dbReference>
<feature type="binding site" evidence="7">
    <location>
        <position position="230"/>
    </location>
    <ligand>
        <name>Zn(2+)</name>
        <dbReference type="ChEBI" id="CHEBI:29105"/>
        <label>3</label>
    </ligand>
</feature>
<feature type="binding site" evidence="7">
    <location>
        <position position="144"/>
    </location>
    <ligand>
        <name>Zn(2+)</name>
        <dbReference type="ChEBI" id="CHEBI:29105"/>
        <label>1</label>
    </ligand>
</feature>
<dbReference type="PANTHER" id="PTHR21445">
    <property type="entry name" value="ENDONUCLEASE IV ENDODEOXYRIBONUCLEASE IV"/>
    <property type="match status" value="1"/>
</dbReference>
<dbReference type="HOGENOM" id="CLU_025885_0_1_0"/>
<dbReference type="EC" id="3.1.21.2" evidence="7"/>
<organism evidence="9">
    <name type="scientific">Candidatus Moduliflexus flocculans</name>
    <dbReference type="NCBI Taxonomy" id="1499966"/>
    <lineage>
        <taxon>Bacteria</taxon>
        <taxon>Candidatus Moduliflexota</taxon>
        <taxon>Candidatus Moduliflexia</taxon>
        <taxon>Candidatus Moduliflexales</taxon>
        <taxon>Candidatus Moduliflexaceae</taxon>
    </lineage>
</organism>
<dbReference type="Pfam" id="PF01261">
    <property type="entry name" value="AP_endonuc_2"/>
    <property type="match status" value="1"/>
</dbReference>
<feature type="domain" description="Xylose isomerase-like TIM barrel" evidence="8">
    <location>
        <begin position="20"/>
        <end position="277"/>
    </location>
</feature>
<dbReference type="GO" id="GO:0003906">
    <property type="term" value="F:DNA-(apurinic or apyrimidinic site) endonuclease activity"/>
    <property type="evidence" value="ECO:0007669"/>
    <property type="project" value="TreeGrafter"/>
</dbReference>
<dbReference type="STRING" id="1499966.U14_00307"/>
<dbReference type="FunFam" id="3.20.20.150:FF:000001">
    <property type="entry name" value="Probable endonuclease 4"/>
    <property type="match status" value="1"/>
</dbReference>
<feature type="binding site" evidence="7">
    <location>
        <position position="107"/>
    </location>
    <ligand>
        <name>Zn(2+)</name>
        <dbReference type="ChEBI" id="CHEBI:29105"/>
        <label>1</label>
    </ligand>
</feature>
<dbReference type="PROSITE" id="PS00729">
    <property type="entry name" value="AP_NUCLEASE_F2_1"/>
    <property type="match status" value="1"/>
</dbReference>
<dbReference type="PROSITE" id="PS00731">
    <property type="entry name" value="AP_NUCLEASE_F2_3"/>
    <property type="match status" value="1"/>
</dbReference>
<dbReference type="NCBIfam" id="NF002199">
    <property type="entry name" value="PRK01060.1-4"/>
    <property type="match status" value="1"/>
</dbReference>
<keyword evidence="3 7" id="KW-0227">DNA damage</keyword>
<dbReference type="PROSITE" id="PS00730">
    <property type="entry name" value="AP_NUCLEASE_F2_2"/>
    <property type="match status" value="1"/>
</dbReference>
<dbReference type="InterPro" id="IPR001719">
    <property type="entry name" value="AP_endonuc_2"/>
</dbReference>
<dbReference type="CDD" id="cd00019">
    <property type="entry name" value="AP2Ec"/>
    <property type="match status" value="1"/>
</dbReference>
<evidence type="ECO:0000313" key="10">
    <source>
        <dbReference type="Proteomes" id="UP000030700"/>
    </source>
</evidence>
<sequence>MLLIGSHVSISGGLHKAFPIATKIGCTAIQIFTKNASQWKAKPLEEEDIELFKTAWKESGITCVVAHDSYLINLATPDDELLAKSCNAMLIEVQRCEQLGIPYVVMHPGSHVGSGEETGLRRVAESFDEIHRQTEGFRTQILVETTAGQGTNLGYQFEQIALIFEQVQSPERLGVCFDTCHAFAAGYDIRTEAAYRDTMATFDRVIGLNRLKAIHLNDSLKPLGSRVDRHDAIGSGHIGLEGFRWLMNDARLTDVPKILETPKGDDPVASDKENLARLYALLERS</sequence>
<comment type="similarity">
    <text evidence="1 7">Belongs to the AP endonuclease 2 family.</text>
</comment>
<dbReference type="PANTHER" id="PTHR21445:SF0">
    <property type="entry name" value="APURINIC-APYRIMIDINIC ENDONUCLEASE"/>
    <property type="match status" value="1"/>
</dbReference>
<accession>A0A0S6VV10</accession>
<keyword evidence="5 7" id="KW-0862">Zinc</keyword>
<reference evidence="9" key="1">
    <citation type="journal article" date="2015" name="PeerJ">
        <title>First genomic representation of candidate bacterial phylum KSB3 points to enhanced environmental sensing as a trigger of wastewater bulking.</title>
        <authorList>
            <person name="Sekiguchi Y."/>
            <person name="Ohashi A."/>
            <person name="Parks D.H."/>
            <person name="Yamauchi T."/>
            <person name="Tyson G.W."/>
            <person name="Hugenholtz P."/>
        </authorList>
    </citation>
    <scope>NUCLEOTIDE SEQUENCE [LARGE SCALE GENOMIC DNA]</scope>
</reference>
<feature type="binding site" evidence="7">
    <location>
        <position position="144"/>
    </location>
    <ligand>
        <name>Zn(2+)</name>
        <dbReference type="ChEBI" id="CHEBI:29105"/>
        <label>2</label>
    </ligand>
</feature>
<evidence type="ECO:0000256" key="6">
    <source>
        <dbReference type="ARBA" id="ARBA00023204"/>
    </source>
</evidence>